<dbReference type="EMBL" id="LMXU01000014">
    <property type="protein sequence ID" value="KWU01264.1"/>
    <property type="molecule type" value="Genomic_DNA"/>
</dbReference>
<dbReference type="SUPFAM" id="SSF46689">
    <property type="entry name" value="Homeodomain-like"/>
    <property type="match status" value="1"/>
</dbReference>
<dbReference type="GeneID" id="300178566"/>
<dbReference type="GO" id="GO:0000976">
    <property type="term" value="F:transcription cis-regulatory region binding"/>
    <property type="evidence" value="ECO:0007669"/>
    <property type="project" value="TreeGrafter"/>
</dbReference>
<reference evidence="5 6" key="1">
    <citation type="submission" date="2015-11" db="EMBL/GenBank/DDBJ databases">
        <title>Draft WGS of Vibrio toranzoniae.</title>
        <authorList>
            <person name="Lasa A."/>
            <person name="Romalde J.L."/>
        </authorList>
    </citation>
    <scope>NUCLEOTIDE SEQUENCE [LARGE SCALE GENOMIC DNA]</scope>
    <source>
        <strain evidence="5 6">Vb 10.8</strain>
    </source>
</reference>
<evidence type="ECO:0000256" key="2">
    <source>
        <dbReference type="ARBA" id="ARBA00023125"/>
    </source>
</evidence>
<dbReference type="PANTHER" id="PTHR47894">
    <property type="entry name" value="HTH-TYPE TRANSCRIPTIONAL REGULATOR GADX"/>
    <property type="match status" value="1"/>
</dbReference>
<dbReference type="GO" id="GO:0005829">
    <property type="term" value="C:cytosol"/>
    <property type="evidence" value="ECO:0007669"/>
    <property type="project" value="TreeGrafter"/>
</dbReference>
<dbReference type="GO" id="GO:0003700">
    <property type="term" value="F:DNA-binding transcription factor activity"/>
    <property type="evidence" value="ECO:0007669"/>
    <property type="project" value="InterPro"/>
</dbReference>
<dbReference type="SMART" id="SM00342">
    <property type="entry name" value="HTH_ARAC"/>
    <property type="match status" value="1"/>
</dbReference>
<sequence>MEIIAEYMPTEHRHQLGTLDVALLLNTLAQRGADIDTLLASAGLESLDWQNPNGKLTYADKLSIFSVASQSFPHDGLGLWLGEHASLSHFGVLGYALSTSHNVGEAIKSGFKYLRLNGPIFSVKLIVDTEHAVIQIENTLEVGELLPFCNEYFLSSIVSLFKELTGDQLAIQTLSFPYEQPSYAKLYEERFQCPVVFGDNFCELRFGASVLSKTLATRDTTTLKRYLASCQSIVETLDSKHLLTSQIKTIFYQTAGNFPNIEQLADEFGCSSRTLRRELTNHGSSYQGLLTEVRVELAKELLLGTTMSIDDIGERLGYSDPANFRRAFKGWLHKTPTQFRDGLS</sequence>
<dbReference type="RefSeq" id="WP_060467829.1">
    <property type="nucleotide sequence ID" value="NZ_AP025514.1"/>
</dbReference>
<organism evidence="5 6">
    <name type="scientific">Vibrio toranzoniae</name>
    <dbReference type="NCBI Taxonomy" id="1194427"/>
    <lineage>
        <taxon>Bacteria</taxon>
        <taxon>Pseudomonadati</taxon>
        <taxon>Pseudomonadota</taxon>
        <taxon>Gammaproteobacteria</taxon>
        <taxon>Vibrionales</taxon>
        <taxon>Vibrionaceae</taxon>
        <taxon>Vibrio</taxon>
    </lineage>
</organism>
<gene>
    <name evidence="5" type="ORF">APQ14_06070</name>
</gene>
<evidence type="ECO:0000256" key="1">
    <source>
        <dbReference type="ARBA" id="ARBA00023015"/>
    </source>
</evidence>
<dbReference type="Gene3D" id="1.10.10.60">
    <property type="entry name" value="Homeodomain-like"/>
    <property type="match status" value="1"/>
</dbReference>
<dbReference type="PANTHER" id="PTHR47894:SF1">
    <property type="entry name" value="HTH-TYPE TRANSCRIPTIONAL REGULATOR VQSM"/>
    <property type="match status" value="1"/>
</dbReference>
<feature type="domain" description="HTH araC/xylS-type" evidence="4">
    <location>
        <begin position="245"/>
        <end position="342"/>
    </location>
</feature>
<dbReference type="InterPro" id="IPR032687">
    <property type="entry name" value="AraC-type_N"/>
</dbReference>
<dbReference type="InterPro" id="IPR018060">
    <property type="entry name" value="HTH_AraC"/>
</dbReference>
<dbReference type="Proteomes" id="UP000057389">
    <property type="component" value="Unassembled WGS sequence"/>
</dbReference>
<dbReference type="AlphaFoldDB" id="A0A125P5H2"/>
<evidence type="ECO:0000313" key="6">
    <source>
        <dbReference type="Proteomes" id="UP000057389"/>
    </source>
</evidence>
<dbReference type="Pfam" id="PF12625">
    <property type="entry name" value="Arabinose_bd"/>
    <property type="match status" value="1"/>
</dbReference>
<dbReference type="InterPro" id="IPR009057">
    <property type="entry name" value="Homeodomain-like_sf"/>
</dbReference>
<keyword evidence="2" id="KW-0238">DNA-binding</keyword>
<accession>A0A125P5H2</accession>
<keyword evidence="6" id="KW-1185">Reference proteome</keyword>
<keyword evidence="1" id="KW-0805">Transcription regulation</keyword>
<evidence type="ECO:0000313" key="5">
    <source>
        <dbReference type="EMBL" id="KWU01264.1"/>
    </source>
</evidence>
<name>A0A125P5H2_9VIBR</name>
<protein>
    <submittedName>
        <fullName evidence="5">AraC family transcriptional regulator</fullName>
    </submittedName>
</protein>
<dbReference type="Pfam" id="PF12833">
    <property type="entry name" value="HTH_18"/>
    <property type="match status" value="1"/>
</dbReference>
<proteinExistence type="predicted"/>
<keyword evidence="3" id="KW-0804">Transcription</keyword>
<comment type="caution">
    <text evidence="5">The sequence shown here is derived from an EMBL/GenBank/DDBJ whole genome shotgun (WGS) entry which is preliminary data.</text>
</comment>
<dbReference type="OrthoDB" id="6396588at2"/>
<evidence type="ECO:0000256" key="3">
    <source>
        <dbReference type="ARBA" id="ARBA00023163"/>
    </source>
</evidence>
<evidence type="ECO:0000259" key="4">
    <source>
        <dbReference type="PROSITE" id="PS01124"/>
    </source>
</evidence>
<dbReference type="PROSITE" id="PS01124">
    <property type="entry name" value="HTH_ARAC_FAMILY_2"/>
    <property type="match status" value="1"/>
</dbReference>